<sequence length="156" mass="16586">MLELGSQLRLPRELALLARHKRLAPAAPRRERADLGEQASQALCCQLLRRLAVHLPVLVLCLGSGAGGDVGSCAAPSGGRQRPPARPLRPHGAAGHCCGQLASRTLATYSRPAALRRTTSLGGFTPLPWRGGAVRSASPFAWKRAFRSRRPVASDS</sequence>
<proteinExistence type="predicted"/>
<protein>
    <submittedName>
        <fullName evidence="2">Uncharacterized protein</fullName>
    </submittedName>
</protein>
<gene>
    <name evidence="2" type="ORF">EHUX00137_LOCUS13061</name>
</gene>
<name>A0A7S3S2V9_EMIHU</name>
<organism evidence="2">
    <name type="scientific">Emiliania huxleyi</name>
    <name type="common">Coccolithophore</name>
    <name type="synonym">Pontosphaera huxleyi</name>
    <dbReference type="NCBI Taxonomy" id="2903"/>
    <lineage>
        <taxon>Eukaryota</taxon>
        <taxon>Haptista</taxon>
        <taxon>Haptophyta</taxon>
        <taxon>Prymnesiophyceae</taxon>
        <taxon>Isochrysidales</taxon>
        <taxon>Noelaerhabdaceae</taxon>
        <taxon>Emiliania</taxon>
    </lineage>
</organism>
<reference evidence="2" key="1">
    <citation type="submission" date="2021-01" db="EMBL/GenBank/DDBJ databases">
        <authorList>
            <person name="Corre E."/>
            <person name="Pelletier E."/>
            <person name="Niang G."/>
            <person name="Scheremetjew M."/>
            <person name="Finn R."/>
            <person name="Kale V."/>
            <person name="Holt S."/>
            <person name="Cochrane G."/>
            <person name="Meng A."/>
            <person name="Brown T."/>
            <person name="Cohen L."/>
        </authorList>
    </citation>
    <scope>NUCLEOTIDE SEQUENCE</scope>
    <source>
        <strain evidence="2">379</strain>
    </source>
</reference>
<evidence type="ECO:0000256" key="1">
    <source>
        <dbReference type="SAM" id="MobiDB-lite"/>
    </source>
</evidence>
<accession>A0A7S3S2V9</accession>
<evidence type="ECO:0000313" key="2">
    <source>
        <dbReference type="EMBL" id="CAE0542600.1"/>
    </source>
</evidence>
<feature type="region of interest" description="Disordered" evidence="1">
    <location>
        <begin position="73"/>
        <end position="92"/>
    </location>
</feature>
<dbReference type="EMBL" id="HBIR01017389">
    <property type="protein sequence ID" value="CAE0542600.1"/>
    <property type="molecule type" value="Transcribed_RNA"/>
</dbReference>
<dbReference type="AlphaFoldDB" id="A0A7S3S2V9"/>